<sequence>MEETLRQILWEIQKVNNRLENLEKGQEILLTGQKQLNDNLINGLVPYFEQIEKHYYAKTSEFIDTLERPIKIQNALVSHD</sequence>
<dbReference type="AlphaFoldDB" id="A0A160MEA1"/>
<proteinExistence type="predicted"/>
<dbReference type="EMBL" id="CP015506">
    <property type="protein sequence ID" value="AND41442.1"/>
    <property type="molecule type" value="Genomic_DNA"/>
</dbReference>
<gene>
    <name evidence="1" type="ORF">A361_20505</name>
</gene>
<accession>A0A160MEA1</accession>
<dbReference type="STRING" id="1196031.A361_20505"/>
<name>A0A160MEA1_9BACI</name>
<protein>
    <submittedName>
        <fullName evidence="1">Uncharacterized protein</fullName>
    </submittedName>
</protein>
<organism evidence="1 2">
    <name type="scientific">Cytobacillus oceanisediminis 2691</name>
    <dbReference type="NCBI Taxonomy" id="1196031"/>
    <lineage>
        <taxon>Bacteria</taxon>
        <taxon>Bacillati</taxon>
        <taxon>Bacillota</taxon>
        <taxon>Bacilli</taxon>
        <taxon>Bacillales</taxon>
        <taxon>Bacillaceae</taxon>
        <taxon>Cytobacillus</taxon>
    </lineage>
</organism>
<evidence type="ECO:0000313" key="1">
    <source>
        <dbReference type="EMBL" id="AND41442.1"/>
    </source>
</evidence>
<dbReference type="Proteomes" id="UP000077856">
    <property type="component" value="Chromosome"/>
</dbReference>
<reference evidence="1 2" key="1">
    <citation type="submission" date="2016-04" db="EMBL/GenBank/DDBJ databases">
        <title>Complete genome sequence of Bacillus oceanisediminis strain 2691.</title>
        <authorList>
            <person name="Jeong H."/>
            <person name="Kim H.J."/>
            <person name="Lee D.-W."/>
        </authorList>
    </citation>
    <scope>NUCLEOTIDE SEQUENCE [LARGE SCALE GENOMIC DNA]</scope>
    <source>
        <strain evidence="1 2">2691</strain>
    </source>
</reference>
<evidence type="ECO:0000313" key="2">
    <source>
        <dbReference type="Proteomes" id="UP000077856"/>
    </source>
</evidence>
<dbReference type="KEGG" id="bon:A361_20505"/>
<dbReference type="RefSeq" id="WP_019380149.1">
    <property type="nucleotide sequence ID" value="NZ_CP015506.1"/>
</dbReference>